<feature type="transmembrane region" description="Helical" evidence="2">
    <location>
        <begin position="138"/>
        <end position="162"/>
    </location>
</feature>
<dbReference type="Pfam" id="PF04982">
    <property type="entry name" value="TM_HPP"/>
    <property type="match status" value="1"/>
</dbReference>
<keyword evidence="2" id="KW-0812">Transmembrane</keyword>
<reference evidence="4 5" key="1">
    <citation type="submission" date="2018-06" db="EMBL/GenBank/DDBJ databases">
        <title>Genomic Encyclopedia of Type Strains, Phase III (KMG-III): the genomes of soil and plant-associated and newly described type strains.</title>
        <authorList>
            <person name="Whitman W."/>
        </authorList>
    </citation>
    <scope>NUCLEOTIDE SEQUENCE [LARGE SCALE GENOMIC DNA]</scope>
    <source>
        <strain evidence="4 5">JA737</strain>
    </source>
</reference>
<feature type="transmembrane region" description="Helical" evidence="2">
    <location>
        <begin position="20"/>
        <end position="39"/>
    </location>
</feature>
<dbReference type="SUPFAM" id="SSF54631">
    <property type="entry name" value="CBS-domain pair"/>
    <property type="match status" value="1"/>
</dbReference>
<evidence type="ECO:0000256" key="1">
    <source>
        <dbReference type="PROSITE-ProRule" id="PRU00703"/>
    </source>
</evidence>
<accession>A0A318UBQ2</accession>
<gene>
    <name evidence="4" type="ORF">C8J30_10713</name>
</gene>
<dbReference type="OrthoDB" id="9811720at2"/>
<dbReference type="InterPro" id="IPR058581">
    <property type="entry name" value="TM_HPP"/>
</dbReference>
<feature type="transmembrane region" description="Helical" evidence="2">
    <location>
        <begin position="70"/>
        <end position="88"/>
    </location>
</feature>
<evidence type="ECO:0000256" key="2">
    <source>
        <dbReference type="SAM" id="Phobius"/>
    </source>
</evidence>
<feature type="transmembrane region" description="Helical" evidence="2">
    <location>
        <begin position="100"/>
        <end position="118"/>
    </location>
</feature>
<dbReference type="PROSITE" id="PS51371">
    <property type="entry name" value="CBS"/>
    <property type="match status" value="2"/>
</dbReference>
<feature type="domain" description="CBS" evidence="3">
    <location>
        <begin position="324"/>
        <end position="381"/>
    </location>
</feature>
<dbReference type="SMART" id="SM00116">
    <property type="entry name" value="CBS"/>
    <property type="match status" value="2"/>
</dbReference>
<protein>
    <submittedName>
        <fullName evidence="4">CBS domain-containing membrane protein</fullName>
    </submittedName>
</protein>
<dbReference type="EMBL" id="QJTK01000007">
    <property type="protein sequence ID" value="PYF09644.1"/>
    <property type="molecule type" value="Genomic_DNA"/>
</dbReference>
<organism evidence="4 5">
    <name type="scientific">Rhodobacter viridis</name>
    <dbReference type="NCBI Taxonomy" id="1054202"/>
    <lineage>
        <taxon>Bacteria</taxon>
        <taxon>Pseudomonadati</taxon>
        <taxon>Pseudomonadota</taxon>
        <taxon>Alphaproteobacteria</taxon>
        <taxon>Rhodobacterales</taxon>
        <taxon>Rhodobacter group</taxon>
        <taxon>Rhodobacter</taxon>
    </lineage>
</organism>
<evidence type="ECO:0000313" key="4">
    <source>
        <dbReference type="EMBL" id="PYF09644.1"/>
    </source>
</evidence>
<dbReference type="CDD" id="cd04600">
    <property type="entry name" value="CBS_pair_HPP_assoc"/>
    <property type="match status" value="1"/>
</dbReference>
<keyword evidence="2" id="KW-1133">Transmembrane helix</keyword>
<dbReference type="InterPro" id="IPR007065">
    <property type="entry name" value="HPP"/>
</dbReference>
<name>A0A318UBQ2_9RHOB</name>
<comment type="caution">
    <text evidence="4">The sequence shown here is derived from an EMBL/GenBank/DDBJ whole genome shotgun (WGS) entry which is preliminary data.</text>
</comment>
<dbReference type="Pfam" id="PF00571">
    <property type="entry name" value="CBS"/>
    <property type="match status" value="2"/>
</dbReference>
<evidence type="ECO:0000259" key="3">
    <source>
        <dbReference type="PROSITE" id="PS51371"/>
    </source>
</evidence>
<feature type="domain" description="CBS" evidence="3">
    <location>
        <begin position="241"/>
        <end position="298"/>
    </location>
</feature>
<evidence type="ECO:0000313" key="5">
    <source>
        <dbReference type="Proteomes" id="UP000247727"/>
    </source>
</evidence>
<keyword evidence="1" id="KW-0129">CBS domain</keyword>
<sequence length="381" mass="40309">MRILRSLGPAVPCAGLREALRAGFGVFAALAVLSLFPLLPPQGLRLGYLLVPPFGATALLLLAVPSSPLAQPWSALVGNMLAALIGVAATHVPIDPGLRVAGAVGLAVVVMILARAVHPPAGAVAMMTALRPDAVAQLDFWFVLMPVGLGTLALVALAAGYARLTGRHYPFRQFEAPNPHRTADAAPPERLGLTEDELTEILTRTRQSLNLGVEDLARLVGAAELQAATHRTGPMTAAEIMSRDLITVRPETPLTEVAALFQRHRFTSLPVVGAEGRFLGVIFQIHLILRAREDALRLDRGFAAAARRLFDPKGAPKVSAADIMAVAIPRVTPQTPIAALLPMMADGRIDAVPVLQGQEITGIVTRTDLIAALARRAVRDS</sequence>
<dbReference type="AlphaFoldDB" id="A0A318UBQ2"/>
<dbReference type="RefSeq" id="WP_110805763.1">
    <property type="nucleotide sequence ID" value="NZ_QJTK01000007.1"/>
</dbReference>
<proteinExistence type="predicted"/>
<dbReference type="PANTHER" id="PTHR33741">
    <property type="entry name" value="TRANSMEMBRANE PROTEIN DDB_G0269096-RELATED"/>
    <property type="match status" value="1"/>
</dbReference>
<keyword evidence="2" id="KW-0472">Membrane</keyword>
<dbReference type="InterPro" id="IPR046342">
    <property type="entry name" value="CBS_dom_sf"/>
</dbReference>
<dbReference type="PANTHER" id="PTHR33741:SF5">
    <property type="entry name" value="TRANSMEMBRANE PROTEIN DDB_G0269096-RELATED"/>
    <property type="match status" value="1"/>
</dbReference>
<dbReference type="Gene3D" id="3.10.580.10">
    <property type="entry name" value="CBS-domain"/>
    <property type="match status" value="1"/>
</dbReference>
<dbReference type="CDD" id="cd02205">
    <property type="entry name" value="CBS_pair_SF"/>
    <property type="match status" value="1"/>
</dbReference>
<dbReference type="Proteomes" id="UP000247727">
    <property type="component" value="Unassembled WGS sequence"/>
</dbReference>
<dbReference type="InterPro" id="IPR000644">
    <property type="entry name" value="CBS_dom"/>
</dbReference>
<feature type="transmembrane region" description="Helical" evidence="2">
    <location>
        <begin position="46"/>
        <end position="64"/>
    </location>
</feature>
<keyword evidence="5" id="KW-1185">Reference proteome</keyword>